<evidence type="ECO:0000256" key="3">
    <source>
        <dbReference type="SAM" id="MobiDB-lite"/>
    </source>
</evidence>
<dbReference type="GO" id="GO:0005525">
    <property type="term" value="F:GTP binding"/>
    <property type="evidence" value="ECO:0007669"/>
    <property type="project" value="InterPro"/>
</dbReference>
<evidence type="ECO:0000313" key="6">
    <source>
        <dbReference type="Ensembl" id="ENSOTSP00005001984.2"/>
    </source>
</evidence>
<organism evidence="6 7">
    <name type="scientific">Oncorhynchus tshawytscha</name>
    <name type="common">Chinook salmon</name>
    <name type="synonym">Salmo tshawytscha</name>
    <dbReference type="NCBI Taxonomy" id="74940"/>
    <lineage>
        <taxon>Eukaryota</taxon>
        <taxon>Metazoa</taxon>
        <taxon>Chordata</taxon>
        <taxon>Craniata</taxon>
        <taxon>Vertebrata</taxon>
        <taxon>Euteleostomi</taxon>
        <taxon>Actinopterygii</taxon>
        <taxon>Neopterygii</taxon>
        <taxon>Teleostei</taxon>
        <taxon>Protacanthopterygii</taxon>
        <taxon>Salmoniformes</taxon>
        <taxon>Salmonidae</taxon>
        <taxon>Salmoninae</taxon>
        <taxon>Oncorhynchus</taxon>
    </lineage>
</organism>
<dbReference type="Ensembl" id="ENSOTST00005002225.2">
    <property type="protein sequence ID" value="ENSOTSP00005001984.2"/>
    <property type="gene ID" value="ENSOTSG00005001146.2"/>
</dbReference>
<protein>
    <recommendedName>
        <fullName evidence="5">AIG1-type G domain-containing protein</fullName>
    </recommendedName>
</protein>
<dbReference type="CDD" id="cd01852">
    <property type="entry name" value="AIG1"/>
    <property type="match status" value="1"/>
</dbReference>
<evidence type="ECO:0000259" key="5">
    <source>
        <dbReference type="PROSITE" id="PS51720"/>
    </source>
</evidence>
<feature type="region of interest" description="Disordered" evidence="3">
    <location>
        <begin position="205"/>
        <end position="228"/>
    </location>
</feature>
<dbReference type="PANTHER" id="PTHR14735">
    <property type="entry name" value="COILED-COIL DOMAIN-CONTAINING PROTEIN 134"/>
    <property type="match status" value="1"/>
</dbReference>
<keyword evidence="2" id="KW-0547">Nucleotide-binding</keyword>
<reference evidence="6" key="1">
    <citation type="submission" date="2025-08" db="UniProtKB">
        <authorList>
            <consortium name="Ensembl"/>
        </authorList>
    </citation>
    <scope>IDENTIFICATION</scope>
</reference>
<sequence>MLSVCTVVLVVAAAALASADSDTHRHDSNLEIYKRLFETKRKDQLNALKNLVELNDINQQYKIIDIMLKGLFKVLEDSKAVLIAANMQADDPFPMDDKIKEAYSHVVENTAFFGDVALRFPRIVHHYYDRNPDWGVLLRWGLRFCNLTGVFTGGAHQHVLSLMSQELGIIEKSPDFTNPYRTERDDVLHTAEAFQKILREEEKRRRKEDKRKEIRKGPRISRSRRRRGEGKDLDDFLESKEEEDVSLATELRLVLIGKTGSGKSASGNTILGRRHFLSELRASSVTQICEQGSADLTEEEEGQKVRRKRTRVVVVDMPGFGDTHFNAEQTHSEIAKCVALSAPGPHAFLLVIPLGRYTEDEDRAMWEMVHIFGEGAVHDHTLVLFTRADDLEGRGMEGYLGASTPVELKALIERCGGRYHVFNNRDPSDLHQVVGLLEKVERIVEENNGGFYTNTMFRESEAAIRKEQERIAGERGEGEGRENKMAKRWKCDLEQSESGWDERRGAAVGGSGLRKRDLERGGVNEEGWKVERWTEERKGSAASLPRDRGDRWKELFRTRQRGSNRALSRRQSFLSALGQFRREAALSEKVLEKVKILVAAGATGMVVGAVFGAAAPLAAAAGAAAMGNTVGFAAGQLAGMSVAGGTGMGKAVGAILAAATGKTAMALGAATGGVLGGSVGALAGAEAASPGAAALDALGQVSLIGTAAVGVAAGVGGA</sequence>
<dbReference type="InterPro" id="IPR026321">
    <property type="entry name" value="CC134"/>
</dbReference>
<keyword evidence="7" id="KW-1185">Reference proteome</keyword>
<feature type="signal peptide" evidence="4">
    <location>
        <begin position="1"/>
        <end position="19"/>
    </location>
</feature>
<evidence type="ECO:0000256" key="4">
    <source>
        <dbReference type="SAM" id="SignalP"/>
    </source>
</evidence>
<dbReference type="InterPro" id="IPR006703">
    <property type="entry name" value="G_AIG1"/>
</dbReference>
<dbReference type="PROSITE" id="PS51720">
    <property type="entry name" value="G_AIG1"/>
    <property type="match status" value="1"/>
</dbReference>
<dbReference type="AlphaFoldDB" id="A0A8C8EGQ7"/>
<comment type="similarity">
    <text evidence="1">Belongs to the TRAFAC class TrmE-Era-EngA-EngB-Septin-like GTPase superfamily. AIG1/Toc34/Toc159-like paraseptin GTPase family. IAN subfamily.</text>
</comment>
<name>A0A8C8EGQ7_ONCTS</name>
<keyword evidence="4" id="KW-0732">Signal</keyword>
<feature type="compositionally biased region" description="Basic residues" evidence="3">
    <location>
        <begin position="217"/>
        <end position="228"/>
    </location>
</feature>
<evidence type="ECO:0000256" key="1">
    <source>
        <dbReference type="ARBA" id="ARBA00008535"/>
    </source>
</evidence>
<dbReference type="GeneTree" id="ENSGT00390000020164"/>
<dbReference type="FunFam" id="3.40.50.300:FF:000366">
    <property type="entry name" value="GTPase, IMAP family member 2"/>
    <property type="match status" value="1"/>
</dbReference>
<evidence type="ECO:0000313" key="7">
    <source>
        <dbReference type="Proteomes" id="UP000694402"/>
    </source>
</evidence>
<proteinExistence type="inferred from homology"/>
<feature type="chain" id="PRO_5044302860" description="AIG1-type G domain-containing protein" evidence="4">
    <location>
        <begin position="20"/>
        <end position="718"/>
    </location>
</feature>
<dbReference type="SUPFAM" id="SSF52540">
    <property type="entry name" value="P-loop containing nucleoside triphosphate hydrolases"/>
    <property type="match status" value="1"/>
</dbReference>
<dbReference type="Pfam" id="PF04548">
    <property type="entry name" value="AIG1"/>
    <property type="match status" value="1"/>
</dbReference>
<accession>A0A8C8EGQ7</accession>
<gene>
    <name evidence="6" type="primary">LOC121847226</name>
</gene>
<dbReference type="Gene3D" id="3.40.50.300">
    <property type="entry name" value="P-loop containing nucleotide triphosphate hydrolases"/>
    <property type="match status" value="1"/>
</dbReference>
<dbReference type="InterPro" id="IPR027417">
    <property type="entry name" value="P-loop_NTPase"/>
</dbReference>
<dbReference type="Proteomes" id="UP000694402">
    <property type="component" value="Unassembled WGS sequence"/>
</dbReference>
<dbReference type="PANTHER" id="PTHR14735:SF1">
    <property type="entry name" value="COILED-COIL DOMAIN-CONTAINING PROTEIN 134"/>
    <property type="match status" value="1"/>
</dbReference>
<dbReference type="Pfam" id="PF15002">
    <property type="entry name" value="ERK-JNK_inhib"/>
    <property type="match status" value="1"/>
</dbReference>
<reference evidence="6" key="2">
    <citation type="submission" date="2025-09" db="UniProtKB">
        <authorList>
            <consortium name="Ensembl"/>
        </authorList>
    </citation>
    <scope>IDENTIFICATION</scope>
</reference>
<feature type="domain" description="AIG1-type G" evidence="5">
    <location>
        <begin position="248"/>
        <end position="461"/>
    </location>
</feature>
<evidence type="ECO:0000256" key="2">
    <source>
        <dbReference type="ARBA" id="ARBA00022741"/>
    </source>
</evidence>